<name>A0A3Q3KQJ9_9TELE</name>
<accession>A0A3Q3KQJ9</accession>
<feature type="domain" description="Ig-like" evidence="1">
    <location>
        <begin position="51"/>
        <end position="162"/>
    </location>
</feature>
<dbReference type="GeneID" id="113137916"/>
<dbReference type="Proteomes" id="UP000261640">
    <property type="component" value="Unplaced"/>
</dbReference>
<dbReference type="STRING" id="205130.ENSMAMP00000003727"/>
<dbReference type="InterPro" id="IPR007110">
    <property type="entry name" value="Ig-like_dom"/>
</dbReference>
<dbReference type="InterPro" id="IPR013783">
    <property type="entry name" value="Ig-like_fold"/>
</dbReference>
<dbReference type="AlphaFoldDB" id="A0A3Q3KQJ9"/>
<dbReference type="InParanoid" id="A0A3Q3KQJ9"/>
<dbReference type="RefSeq" id="XP_026175701.1">
    <property type="nucleotide sequence ID" value="XM_026319916.1"/>
</dbReference>
<dbReference type="SMART" id="SM00409">
    <property type="entry name" value="IG"/>
    <property type="match status" value="1"/>
</dbReference>
<dbReference type="SUPFAM" id="SSF48726">
    <property type="entry name" value="Immunoglobulin"/>
    <property type="match status" value="1"/>
</dbReference>
<reference evidence="2" key="1">
    <citation type="submission" date="2025-08" db="UniProtKB">
        <authorList>
            <consortium name="Ensembl"/>
        </authorList>
    </citation>
    <scope>IDENTIFICATION</scope>
</reference>
<keyword evidence="3" id="KW-1185">Reference proteome</keyword>
<proteinExistence type="predicted"/>
<dbReference type="GeneTree" id="ENSGT00990000203761"/>
<dbReference type="PROSITE" id="PS50835">
    <property type="entry name" value="IG_LIKE"/>
    <property type="match status" value="1"/>
</dbReference>
<evidence type="ECO:0000313" key="2">
    <source>
        <dbReference type="Ensembl" id="ENSMAMP00000003727.1"/>
    </source>
</evidence>
<protein>
    <submittedName>
        <fullName evidence="2">Uncharacterized LOC113137916</fullName>
    </submittedName>
</protein>
<dbReference type="InterPro" id="IPR036179">
    <property type="entry name" value="Ig-like_dom_sf"/>
</dbReference>
<dbReference type="InterPro" id="IPR003599">
    <property type="entry name" value="Ig_sub"/>
</dbReference>
<evidence type="ECO:0000313" key="3">
    <source>
        <dbReference type="Proteomes" id="UP000261640"/>
    </source>
</evidence>
<dbReference type="Gene3D" id="2.60.40.10">
    <property type="entry name" value="Immunoglobulins"/>
    <property type="match status" value="1"/>
</dbReference>
<dbReference type="Ensembl" id="ENSMAMT00000003812.2">
    <property type="protein sequence ID" value="ENSMAMP00000003727.1"/>
    <property type="gene ID" value="ENSMAMG00000002546.2"/>
</dbReference>
<evidence type="ECO:0000259" key="1">
    <source>
        <dbReference type="PROSITE" id="PS50835"/>
    </source>
</evidence>
<dbReference type="OrthoDB" id="8950231at2759"/>
<organism evidence="2 3">
    <name type="scientific">Mastacembelus armatus</name>
    <name type="common">zig-zag eel</name>
    <dbReference type="NCBI Taxonomy" id="205130"/>
    <lineage>
        <taxon>Eukaryota</taxon>
        <taxon>Metazoa</taxon>
        <taxon>Chordata</taxon>
        <taxon>Craniata</taxon>
        <taxon>Vertebrata</taxon>
        <taxon>Euteleostomi</taxon>
        <taxon>Actinopterygii</taxon>
        <taxon>Neopterygii</taxon>
        <taxon>Teleostei</taxon>
        <taxon>Neoteleostei</taxon>
        <taxon>Acanthomorphata</taxon>
        <taxon>Anabantaria</taxon>
        <taxon>Synbranchiformes</taxon>
        <taxon>Mastacembelidae</taxon>
        <taxon>Mastacembelus</taxon>
    </lineage>
</organism>
<sequence length="276" mass="31237">MSWSHRDRLWHVDLFCKEEIKSTCDEPYPVLLLSNMNDYLLSAISFLCILPTGLQAEECWGILYRRETRYVPVGGSLSLSCVVQHCGKPWTGDWVWKNSTNEIIIKNSDRYRLTNVKLSANKTDLVLNFLRVSQLDEGSYGCNVTWRGGSNDVGHLVYVNITTAVPRRNVMHRVLVCASASLCFPIILGVARCLSSKIKPKEATRAQPLYAAVYKNRPQPPPRRPVPKKHSTFSHIVPSQQKTEVVYADISQDALRQQGATREPTQSTVYSLVKFP</sequence>
<dbReference type="FunCoup" id="A0A3Q3KQJ9">
    <property type="interactions" value="90"/>
</dbReference>
<reference evidence="2" key="2">
    <citation type="submission" date="2025-09" db="UniProtKB">
        <authorList>
            <consortium name="Ensembl"/>
        </authorList>
    </citation>
    <scope>IDENTIFICATION</scope>
</reference>